<dbReference type="OrthoDB" id="6159649at2759"/>
<protein>
    <submittedName>
        <fullName evidence="2">Uncharacterized protein</fullName>
    </submittedName>
</protein>
<reference evidence="2" key="1">
    <citation type="submission" date="2020-06" db="EMBL/GenBank/DDBJ databases">
        <title>Draft genome of Bugula neritina, a colonial animal packing powerful symbionts and potential medicines.</title>
        <authorList>
            <person name="Rayko M."/>
        </authorList>
    </citation>
    <scope>NUCLEOTIDE SEQUENCE [LARGE SCALE GENOMIC DNA]</scope>
    <source>
        <strain evidence="2">Kwan_BN1</strain>
    </source>
</reference>
<evidence type="ECO:0000313" key="3">
    <source>
        <dbReference type="Proteomes" id="UP000593567"/>
    </source>
</evidence>
<accession>A0A7J7JXA4</accession>
<sequence length="419" mass="47822">MLLSNQKRSGGGAITSCDFVRRKEGLVKVVYEDPEGNKQVNWLLLYFVVAEIVYSRHCSHKSLYLNDKSLEIELELPWLTDQHDRHRVRVSGLTEELDPEKLRFYLSALSNNSVTQMSFNKEQTRAIAEFEETLAQVPLPECSLKIQQEPKPNQLIATGSLTKDGIELPLENLLRGEFNRDVDIVAEQLTGHSDKWLITTSPDVLEFVIRHKDRIPRCETLSIHSDFLGPEATCGVQKKSDELSNFVADNLLLNFLQNPSLPGHKSWKSFLCKHGISLAPKGVITSNLTSNKQKNREVLKKWRKRRQLIDDFIRSNVSVYYTQTLTQQVFNKLKPGFKNLFSKKEVVTKVVEGEPIGIAGMKGNVEQLTQELTKAIAKYEAEIRDEKATKTEVLPNVLDYQLNFLKQTDFFTTLQQNTS</sequence>
<keyword evidence="1" id="KW-0175">Coiled coil</keyword>
<evidence type="ECO:0000256" key="1">
    <source>
        <dbReference type="SAM" id="Coils"/>
    </source>
</evidence>
<evidence type="ECO:0000313" key="2">
    <source>
        <dbReference type="EMBL" id="KAF6030597.1"/>
    </source>
</evidence>
<dbReference type="Proteomes" id="UP000593567">
    <property type="component" value="Unassembled WGS sequence"/>
</dbReference>
<gene>
    <name evidence="2" type="ORF">EB796_011094</name>
</gene>
<name>A0A7J7JXA4_BUGNE</name>
<comment type="caution">
    <text evidence="2">The sequence shown here is derived from an EMBL/GenBank/DDBJ whole genome shotgun (WGS) entry which is preliminary data.</text>
</comment>
<dbReference type="AlphaFoldDB" id="A0A7J7JXA4"/>
<keyword evidence="3" id="KW-1185">Reference proteome</keyword>
<feature type="coiled-coil region" evidence="1">
    <location>
        <begin position="358"/>
        <end position="389"/>
    </location>
</feature>
<proteinExistence type="predicted"/>
<dbReference type="EMBL" id="VXIV02001686">
    <property type="protein sequence ID" value="KAF6030597.1"/>
    <property type="molecule type" value="Genomic_DNA"/>
</dbReference>
<organism evidence="2 3">
    <name type="scientific">Bugula neritina</name>
    <name type="common">Brown bryozoan</name>
    <name type="synonym">Sertularia neritina</name>
    <dbReference type="NCBI Taxonomy" id="10212"/>
    <lineage>
        <taxon>Eukaryota</taxon>
        <taxon>Metazoa</taxon>
        <taxon>Spiralia</taxon>
        <taxon>Lophotrochozoa</taxon>
        <taxon>Bryozoa</taxon>
        <taxon>Gymnolaemata</taxon>
        <taxon>Cheilostomatida</taxon>
        <taxon>Flustrina</taxon>
        <taxon>Buguloidea</taxon>
        <taxon>Bugulidae</taxon>
        <taxon>Bugula</taxon>
    </lineage>
</organism>